<evidence type="ECO:0000256" key="1">
    <source>
        <dbReference type="ARBA" id="ARBA00004141"/>
    </source>
</evidence>
<feature type="transmembrane region" description="Helical" evidence="6">
    <location>
        <begin position="48"/>
        <end position="70"/>
    </location>
</feature>
<feature type="transmembrane region" description="Helical" evidence="6">
    <location>
        <begin position="193"/>
        <end position="215"/>
    </location>
</feature>
<dbReference type="GO" id="GO:0007189">
    <property type="term" value="P:adenylate cyclase-activating G protein-coupled receptor signaling pathway"/>
    <property type="evidence" value="ECO:0007669"/>
    <property type="project" value="TreeGrafter"/>
</dbReference>
<keyword evidence="3 6" id="KW-1133">Transmembrane helix</keyword>
<gene>
    <name evidence="7" type="ORF">ASEP1449_LOCUS4864</name>
</gene>
<accession>A0A7S2XK93</accession>
<feature type="transmembrane region" description="Helical" evidence="6">
    <location>
        <begin position="281"/>
        <end position="303"/>
    </location>
</feature>
<evidence type="ECO:0000256" key="4">
    <source>
        <dbReference type="ARBA" id="ARBA00023136"/>
    </source>
</evidence>
<feature type="region of interest" description="Disordered" evidence="5">
    <location>
        <begin position="359"/>
        <end position="383"/>
    </location>
</feature>
<proteinExistence type="predicted"/>
<dbReference type="AlphaFoldDB" id="A0A7S2XK93"/>
<dbReference type="PANTHER" id="PTHR23112">
    <property type="entry name" value="G PROTEIN-COUPLED RECEPTOR 157-RELATED"/>
    <property type="match status" value="1"/>
</dbReference>
<reference evidence="7" key="1">
    <citation type="submission" date="2021-01" db="EMBL/GenBank/DDBJ databases">
        <authorList>
            <person name="Corre E."/>
            <person name="Pelletier E."/>
            <person name="Niang G."/>
            <person name="Scheremetjew M."/>
            <person name="Finn R."/>
            <person name="Kale V."/>
            <person name="Holt S."/>
            <person name="Cochrane G."/>
            <person name="Meng A."/>
            <person name="Brown T."/>
            <person name="Cohen L."/>
        </authorList>
    </citation>
    <scope>NUCLEOTIDE SEQUENCE</scope>
    <source>
        <strain evidence="7">CCMP2084</strain>
    </source>
</reference>
<feature type="transmembrane region" description="Helical" evidence="6">
    <location>
        <begin position="249"/>
        <end position="269"/>
    </location>
</feature>
<name>A0A7S2XK93_9STRA</name>
<evidence type="ECO:0000256" key="3">
    <source>
        <dbReference type="ARBA" id="ARBA00022989"/>
    </source>
</evidence>
<evidence type="ECO:0008006" key="8">
    <source>
        <dbReference type="Google" id="ProtNLM"/>
    </source>
</evidence>
<keyword evidence="4 6" id="KW-0472">Membrane</keyword>
<feature type="compositionally biased region" description="Basic and acidic residues" evidence="5">
    <location>
        <begin position="371"/>
        <end position="383"/>
    </location>
</feature>
<dbReference type="GO" id="GO:0005886">
    <property type="term" value="C:plasma membrane"/>
    <property type="evidence" value="ECO:0007669"/>
    <property type="project" value="TreeGrafter"/>
</dbReference>
<evidence type="ECO:0000256" key="5">
    <source>
        <dbReference type="SAM" id="MobiDB-lite"/>
    </source>
</evidence>
<dbReference type="EMBL" id="HBHQ01007238">
    <property type="protein sequence ID" value="CAD9813039.1"/>
    <property type="molecule type" value="Transcribed_RNA"/>
</dbReference>
<dbReference type="PANTHER" id="PTHR23112:SF0">
    <property type="entry name" value="TRANSMEMBRANE PROTEIN 116"/>
    <property type="match status" value="1"/>
</dbReference>
<dbReference type="SUPFAM" id="SSF81321">
    <property type="entry name" value="Family A G protein-coupled receptor-like"/>
    <property type="match status" value="1"/>
</dbReference>
<feature type="transmembrane region" description="Helical" evidence="6">
    <location>
        <begin position="17"/>
        <end position="36"/>
    </location>
</feature>
<keyword evidence="2 6" id="KW-0812">Transmembrane</keyword>
<evidence type="ECO:0000256" key="6">
    <source>
        <dbReference type="SAM" id="Phobius"/>
    </source>
</evidence>
<evidence type="ECO:0000313" key="7">
    <source>
        <dbReference type="EMBL" id="CAD9813039.1"/>
    </source>
</evidence>
<feature type="transmembrane region" description="Helical" evidence="6">
    <location>
        <begin position="131"/>
        <end position="150"/>
    </location>
</feature>
<dbReference type="Pfam" id="PF05462">
    <property type="entry name" value="Dicty_CAR"/>
    <property type="match status" value="1"/>
</dbReference>
<evidence type="ECO:0000256" key="2">
    <source>
        <dbReference type="ARBA" id="ARBA00022692"/>
    </source>
</evidence>
<feature type="transmembrane region" description="Helical" evidence="6">
    <location>
        <begin position="102"/>
        <end position="119"/>
    </location>
</feature>
<dbReference type="Gene3D" id="1.20.1070.10">
    <property type="entry name" value="Rhodopsin 7-helix transmembrane proteins"/>
    <property type="match status" value="1"/>
</dbReference>
<organism evidence="7">
    <name type="scientific">Attheya septentrionalis</name>
    <dbReference type="NCBI Taxonomy" id="420275"/>
    <lineage>
        <taxon>Eukaryota</taxon>
        <taxon>Sar</taxon>
        <taxon>Stramenopiles</taxon>
        <taxon>Ochrophyta</taxon>
        <taxon>Bacillariophyta</taxon>
        <taxon>Coscinodiscophyceae</taxon>
        <taxon>Chaetocerotophycidae</taxon>
        <taxon>Chaetocerotales</taxon>
        <taxon>Attheyaceae</taxon>
        <taxon>Attheya</taxon>
    </lineage>
</organism>
<sequence>MGYTTAQSNALAIVPKFTAFLSFFGSATIITEVLYFDRQKLHKAYHRLILVMAIFDLFGSTGKFLSSWPIPRDIEGVSFAVGTTQSCAFQGFIIQVGVGEPMMTMCLSIYFFLVCHQSWSEDKIRKRAEPFFYAFAILLALITSITSLALDLFNFSGIWCWIAASPAGCRQAWENDGVSTCDRGKNSGIFEWAFYYAWIWFAIVFVMVLMILLYMKVRKLETANLEHRFVSMEMNHNDRNKHRSKSKKVATQGLLFVGSLYLTWMFPTINRIWGEAATGEVPFGIVLMHALLSPSQGFWNYLVYARPRYLRSREESGSSANCAWQCLKNFFRRDDDLMNTEEDDEEEARMEFRQFKMGEGIRNVDTGDQFQEEHRVEEKRESS</sequence>
<comment type="subcellular location">
    <subcellularLocation>
        <location evidence="1">Membrane</location>
        <topology evidence="1">Multi-pass membrane protein</topology>
    </subcellularLocation>
</comment>
<protein>
    <recommendedName>
        <fullName evidence="8">G-protein coupled receptors family 2 profile 2 domain-containing protein</fullName>
    </recommendedName>
</protein>
<dbReference type="GO" id="GO:0004930">
    <property type="term" value="F:G protein-coupled receptor activity"/>
    <property type="evidence" value="ECO:0007669"/>
    <property type="project" value="TreeGrafter"/>
</dbReference>